<dbReference type="HOGENOM" id="CLU_046525_3_2_9"/>
<dbReference type="Proteomes" id="UP000001572">
    <property type="component" value="Chromosome"/>
</dbReference>
<dbReference type="GO" id="GO:0006813">
    <property type="term" value="P:potassium ion transport"/>
    <property type="evidence" value="ECO:0007669"/>
    <property type="project" value="InterPro"/>
</dbReference>
<evidence type="ECO:0000313" key="2">
    <source>
        <dbReference type="EMBL" id="ABR49434.1"/>
    </source>
</evidence>
<dbReference type="Gene3D" id="3.40.50.720">
    <property type="entry name" value="NAD(P)-binding Rossmann-like Domain"/>
    <property type="match status" value="1"/>
</dbReference>
<dbReference type="KEGG" id="amt:Amet_3305"/>
<dbReference type="PANTHER" id="PTHR43833:SF7">
    <property type="entry name" value="KTR SYSTEM POTASSIUM UPTAKE PROTEIN C"/>
    <property type="match status" value="1"/>
</dbReference>
<dbReference type="InterPro" id="IPR036291">
    <property type="entry name" value="NAD(P)-bd_dom_sf"/>
</dbReference>
<evidence type="ECO:0000313" key="3">
    <source>
        <dbReference type="Proteomes" id="UP000001572"/>
    </source>
</evidence>
<dbReference type="eggNOG" id="COG0569">
    <property type="taxonomic scope" value="Bacteria"/>
</dbReference>
<feature type="domain" description="RCK N-terminal" evidence="1">
    <location>
        <begin position="14"/>
        <end position="130"/>
    </location>
</feature>
<accession>A6TTB6</accession>
<reference evidence="3" key="1">
    <citation type="journal article" date="2016" name="Genome Announc.">
        <title>Complete genome sequence of Alkaliphilus metalliredigens strain QYMF, an alkaliphilic and metal-reducing bacterium isolated from borax-contaminated leachate ponds.</title>
        <authorList>
            <person name="Hwang C."/>
            <person name="Copeland A."/>
            <person name="Lucas S."/>
            <person name="Lapidus A."/>
            <person name="Barry K."/>
            <person name="Detter J.C."/>
            <person name="Glavina Del Rio T."/>
            <person name="Hammon N."/>
            <person name="Israni S."/>
            <person name="Dalin E."/>
            <person name="Tice H."/>
            <person name="Pitluck S."/>
            <person name="Chertkov O."/>
            <person name="Brettin T."/>
            <person name="Bruce D."/>
            <person name="Han C."/>
            <person name="Schmutz J."/>
            <person name="Larimer F."/>
            <person name="Land M.L."/>
            <person name="Hauser L."/>
            <person name="Kyrpides N."/>
            <person name="Mikhailova N."/>
            <person name="Ye Q."/>
            <person name="Zhou J."/>
            <person name="Richardson P."/>
            <person name="Fields M.W."/>
        </authorList>
    </citation>
    <scope>NUCLEOTIDE SEQUENCE [LARGE SCALE GENOMIC DNA]</scope>
    <source>
        <strain evidence="3">QYMF</strain>
    </source>
</reference>
<organism evidence="2 3">
    <name type="scientific">Alkaliphilus metalliredigens (strain QYMF)</name>
    <dbReference type="NCBI Taxonomy" id="293826"/>
    <lineage>
        <taxon>Bacteria</taxon>
        <taxon>Bacillati</taxon>
        <taxon>Bacillota</taxon>
        <taxon>Clostridia</taxon>
        <taxon>Peptostreptococcales</taxon>
        <taxon>Natronincolaceae</taxon>
        <taxon>Alkaliphilus</taxon>
    </lineage>
</organism>
<dbReference type="Gene3D" id="3.30.70.1450">
    <property type="entry name" value="Regulator of K+ conductance, C-terminal domain"/>
    <property type="match status" value="1"/>
</dbReference>
<dbReference type="EMBL" id="CP000724">
    <property type="protein sequence ID" value="ABR49434.1"/>
    <property type="molecule type" value="Genomic_DNA"/>
</dbReference>
<dbReference type="PANTHER" id="PTHR43833">
    <property type="entry name" value="POTASSIUM CHANNEL PROTEIN 2-RELATED-RELATED"/>
    <property type="match status" value="1"/>
</dbReference>
<dbReference type="InterPro" id="IPR003148">
    <property type="entry name" value="RCK_N"/>
</dbReference>
<dbReference type="InterPro" id="IPR050721">
    <property type="entry name" value="Trk_Ktr_HKT_K-transport"/>
</dbReference>
<dbReference type="SUPFAM" id="SSF51735">
    <property type="entry name" value="NAD(P)-binding Rossmann-fold domains"/>
    <property type="match status" value="1"/>
</dbReference>
<name>A6TTB6_ALKMQ</name>
<gene>
    <name evidence="2" type="ordered locus">Amet_3305</name>
</gene>
<dbReference type="InterPro" id="IPR036721">
    <property type="entry name" value="RCK_C_sf"/>
</dbReference>
<dbReference type="Pfam" id="PF02254">
    <property type="entry name" value="TrkA_N"/>
    <property type="match status" value="1"/>
</dbReference>
<sequence length="212" mass="23600">MKLNIKQIRKDTSMKDFLVIGCGRFGKSIAISLSNRGSNVTIIDINEKIIQQLCDKVRHAVIGDATNSNNLEILEIEKYDAIIVATGTDVEASVVITETLQDLGAKYIIVRALHNAHARLLELTGADRIVFPQRDMGVRLAHNLNSNTLVDYLELSPEYSIMEVEVLSKSVGKTLIDLNFRSKYQVNIMAIKSEEKINLTLSGNDVIKKMIS</sequence>
<proteinExistence type="predicted"/>
<dbReference type="STRING" id="293826.Amet_3305"/>
<dbReference type="OrthoDB" id="9776294at2"/>
<dbReference type="CDD" id="cd02440">
    <property type="entry name" value="AdoMet_MTases"/>
    <property type="match status" value="1"/>
</dbReference>
<keyword evidence="3" id="KW-1185">Reference proteome</keyword>
<dbReference type="RefSeq" id="WP_012064399.1">
    <property type="nucleotide sequence ID" value="NC_009633.1"/>
</dbReference>
<dbReference type="PROSITE" id="PS51201">
    <property type="entry name" value="RCK_N"/>
    <property type="match status" value="1"/>
</dbReference>
<protein>
    <submittedName>
        <fullName evidence="2">TrkA-N domain protein</fullName>
    </submittedName>
</protein>
<dbReference type="AlphaFoldDB" id="A6TTB6"/>
<dbReference type="SUPFAM" id="SSF116726">
    <property type="entry name" value="TrkA C-terminal domain-like"/>
    <property type="match status" value="1"/>
</dbReference>
<evidence type="ECO:0000259" key="1">
    <source>
        <dbReference type="PROSITE" id="PS51201"/>
    </source>
</evidence>